<comment type="subcellular location">
    <subcellularLocation>
        <location evidence="1">Cell inner membrane</location>
        <topology evidence="1">Multi-pass membrane protein</topology>
    </subcellularLocation>
</comment>
<keyword evidence="1" id="KW-0406">Ion transport</keyword>
<feature type="transmembrane region" description="Helical" evidence="1">
    <location>
        <begin position="96"/>
        <end position="118"/>
    </location>
</feature>
<keyword evidence="3" id="KW-1185">Reference proteome</keyword>
<dbReference type="Pfam" id="PF05552">
    <property type="entry name" value="MS_channel_1st_1"/>
    <property type="match status" value="5"/>
</dbReference>
<evidence type="ECO:0000313" key="2">
    <source>
        <dbReference type="EMBL" id="CAG4969668.1"/>
    </source>
</evidence>
<comment type="similarity">
    <text evidence="1">Belongs to the MscS (TC 1.A.23) family.</text>
</comment>
<keyword evidence="1" id="KW-0813">Transport</keyword>
<feature type="transmembrane region" description="Helical" evidence="1">
    <location>
        <begin position="461"/>
        <end position="481"/>
    </location>
</feature>
<sequence>MQPTWQDSLQHSFGPHLPYILGGIAILLVGWIVALVAGSLTRKGLDAANANQRLAAHTQSKVDIERIAGRIVFWAILLMAVVGALSVMHVDGVTGPLAGFVGTIIPAAVLALVAWLVATLARVVVNKALAATQLDEKLSEKANAQPMSHTLGNVAFWLVLLLFLPAIVGVLQIEGLMEPLSAMMTKLLAMLPNLLAAAIIGVIGWIIAKVVRGIVSNLLAATGVDRFSESNENTRGIRLSQLGGTLAFVLVIVPTLIAALDALRIDAISRPLTRMLNEFLLAVPNVLAAAAILILAWFIGRFVAGLVTRLLANLGFDLVPQRIGLGHAFATSSDTVHSDGTAGAATGTVHSADTLANGQPEQRRIVTPPGVDAAPVAGPGMPSLSELAGKVALFFIMLFATVEAAGLLGFGGVHALLEQFIAFGADILLGLVIFVVGYWLADLAGRAIQRANPEGRGLARIARVAILGLVVAMGLRAMGVADEIVNLAFGLVLGAVAVAVALAFGLGGRGAAGRVTDRWASQYLDRKPPSGM</sequence>
<gene>
    <name evidence="2" type="ORF">LYB30171_00554</name>
</gene>
<keyword evidence="1" id="KW-1133">Transmembrane helix</keyword>
<feature type="transmembrane region" description="Helical" evidence="1">
    <location>
        <begin position="71"/>
        <end position="90"/>
    </location>
</feature>
<proteinExistence type="inferred from homology"/>
<feature type="transmembrane region" description="Helical" evidence="1">
    <location>
        <begin position="193"/>
        <end position="215"/>
    </location>
</feature>
<feature type="transmembrane region" description="Helical" evidence="1">
    <location>
        <begin position="279"/>
        <end position="299"/>
    </location>
</feature>
<dbReference type="EMBL" id="OU015430">
    <property type="protein sequence ID" value="CAG4969668.1"/>
    <property type="molecule type" value="Genomic_DNA"/>
</dbReference>
<feature type="transmembrane region" description="Helical" evidence="1">
    <location>
        <begin position="154"/>
        <end position="173"/>
    </location>
</feature>
<evidence type="ECO:0000256" key="1">
    <source>
        <dbReference type="RuleBase" id="RU369025"/>
    </source>
</evidence>
<feature type="transmembrane region" description="Helical" evidence="1">
    <location>
        <begin position="420"/>
        <end position="441"/>
    </location>
</feature>
<feature type="transmembrane region" description="Helical" evidence="1">
    <location>
        <begin position="20"/>
        <end position="40"/>
    </location>
</feature>
<dbReference type="Gene3D" id="1.10.287.1260">
    <property type="match status" value="1"/>
</dbReference>
<keyword evidence="1" id="KW-0472">Membrane</keyword>
<dbReference type="Proteomes" id="UP000680116">
    <property type="component" value="Chromosome"/>
</dbReference>
<keyword evidence="1" id="KW-1003">Cell membrane</keyword>
<feature type="transmembrane region" description="Helical" evidence="1">
    <location>
        <begin position="487"/>
        <end position="508"/>
    </location>
</feature>
<feature type="transmembrane region" description="Helical" evidence="1">
    <location>
        <begin position="236"/>
        <end position="259"/>
    </location>
</feature>
<accession>A0ABM8UD27</accession>
<dbReference type="InterPro" id="IPR045275">
    <property type="entry name" value="MscS_archaea/bacteria_type"/>
</dbReference>
<dbReference type="InterPro" id="IPR008910">
    <property type="entry name" value="MSC_TM_helix"/>
</dbReference>
<dbReference type="PANTHER" id="PTHR30221">
    <property type="entry name" value="SMALL-CONDUCTANCE MECHANOSENSITIVE CHANNEL"/>
    <property type="match status" value="1"/>
</dbReference>
<evidence type="ECO:0000313" key="3">
    <source>
        <dbReference type="Proteomes" id="UP000680116"/>
    </source>
</evidence>
<comment type="caution">
    <text evidence="1">Lacks conserved residue(s) required for the propagation of feature annotation.</text>
</comment>
<dbReference type="NCBIfam" id="NF033912">
    <property type="entry name" value="msc"/>
    <property type="match status" value="1"/>
</dbReference>
<name>A0ABM8UD27_9GAMM</name>
<comment type="subunit">
    <text evidence="1">Homoheptamer.</text>
</comment>
<keyword evidence="1" id="KW-0407">Ion channel</keyword>
<organism evidence="2 3">
    <name type="scientific">Novilysobacter luteus</name>
    <dbReference type="NCBI Taxonomy" id="2822368"/>
    <lineage>
        <taxon>Bacteria</taxon>
        <taxon>Pseudomonadati</taxon>
        <taxon>Pseudomonadota</taxon>
        <taxon>Gammaproteobacteria</taxon>
        <taxon>Lysobacterales</taxon>
        <taxon>Lysobacteraceae</taxon>
        <taxon>Novilysobacter</taxon>
    </lineage>
</organism>
<dbReference type="PANTHER" id="PTHR30221:SF1">
    <property type="entry name" value="SMALL-CONDUCTANCE MECHANOSENSITIVE CHANNEL"/>
    <property type="match status" value="1"/>
</dbReference>
<comment type="function">
    <text evidence="1">Mechanosensitive channel that participates in the regulation of osmotic pressure changes within the cell, opening in response to stretch forces in the membrane lipid bilayer, without the need for other proteins. Contributes to normal resistance to hypoosmotic shock. Forms an ion channel of 1.0 nanosiemens conductance with a slight preference for anions.</text>
</comment>
<keyword evidence="1" id="KW-0997">Cell inner membrane</keyword>
<keyword evidence="1" id="KW-0812">Transmembrane</keyword>
<dbReference type="RefSeq" id="WP_215219548.1">
    <property type="nucleotide sequence ID" value="NZ_OU015430.1"/>
</dbReference>
<reference evidence="2 3" key="1">
    <citation type="submission" date="2021-04" db="EMBL/GenBank/DDBJ databases">
        <authorList>
            <person name="Rodrigo-Torres L."/>
            <person name="Arahal R. D."/>
            <person name="Lucena T."/>
        </authorList>
    </citation>
    <scope>NUCLEOTIDE SEQUENCE [LARGE SCALE GENOMIC DNA]</scope>
    <source>
        <strain evidence="2 3">CECT 30171</strain>
    </source>
</reference>
<protein>
    <recommendedName>
        <fullName evidence="1">Small-conductance mechanosensitive channel</fullName>
    </recommendedName>
</protein>
<feature type="transmembrane region" description="Helical" evidence="1">
    <location>
        <begin position="391"/>
        <end position="414"/>
    </location>
</feature>